<proteinExistence type="predicted"/>
<dbReference type="EMBL" id="JAOVZW010000008">
    <property type="protein sequence ID" value="MCX8523896.1"/>
    <property type="molecule type" value="Genomic_DNA"/>
</dbReference>
<accession>A0ABT3XP33</accession>
<evidence type="ECO:0000313" key="1">
    <source>
        <dbReference type="EMBL" id="MCX8523896.1"/>
    </source>
</evidence>
<sequence length="40" mass="5129">MNNEELKPYFILLWESFFADENWEDKNYEDILFELDYKEF</sequence>
<dbReference type="RefSeq" id="WP_267265200.1">
    <property type="nucleotide sequence ID" value="NZ_JAOVZW010000008.1"/>
</dbReference>
<keyword evidence="2" id="KW-1185">Reference proteome</keyword>
<protein>
    <submittedName>
        <fullName evidence="1">Uncharacterized protein</fullName>
    </submittedName>
</protein>
<gene>
    <name evidence="1" type="ORF">OF897_08155</name>
</gene>
<name>A0ABT3XP33_9FLAO</name>
<reference evidence="1" key="1">
    <citation type="submission" date="2022-10" db="EMBL/GenBank/DDBJ databases">
        <title>Chryseobacterium sp. nov., a novel bacterial species.</title>
        <authorList>
            <person name="Cao Y."/>
        </authorList>
    </citation>
    <scope>NUCLEOTIDE SEQUENCE</scope>
    <source>
        <strain evidence="1">CCTCC AB2015118</strain>
    </source>
</reference>
<comment type="caution">
    <text evidence="1">The sequence shown here is derived from an EMBL/GenBank/DDBJ whole genome shotgun (WGS) entry which is preliminary data.</text>
</comment>
<dbReference type="Proteomes" id="UP001073122">
    <property type="component" value="Unassembled WGS sequence"/>
</dbReference>
<evidence type="ECO:0000313" key="2">
    <source>
        <dbReference type="Proteomes" id="UP001073122"/>
    </source>
</evidence>
<organism evidence="1 2">
    <name type="scientific">Chryseobacterium formosus</name>
    <dbReference type="NCBI Taxonomy" id="1537363"/>
    <lineage>
        <taxon>Bacteria</taxon>
        <taxon>Pseudomonadati</taxon>
        <taxon>Bacteroidota</taxon>
        <taxon>Flavobacteriia</taxon>
        <taxon>Flavobacteriales</taxon>
        <taxon>Weeksellaceae</taxon>
        <taxon>Chryseobacterium group</taxon>
        <taxon>Chryseobacterium</taxon>
    </lineage>
</organism>